<dbReference type="AlphaFoldDB" id="A0AAV2JLT4"/>
<protein>
    <recommendedName>
        <fullName evidence="9">Coiled-coil domain containing 85A</fullName>
    </recommendedName>
</protein>
<comment type="similarity">
    <text evidence="2">Belongs to the CCDC85 family.</text>
</comment>
<accession>A0AAV2JLT4</accession>
<evidence type="ECO:0000256" key="4">
    <source>
        <dbReference type="ARBA" id="ARBA00023054"/>
    </source>
</evidence>
<evidence type="ECO:0000256" key="3">
    <source>
        <dbReference type="ARBA" id="ARBA00022949"/>
    </source>
</evidence>
<evidence type="ECO:0000256" key="5">
    <source>
        <dbReference type="SAM" id="Coils"/>
    </source>
</evidence>
<organism evidence="7 8">
    <name type="scientific">Knipowitschia caucasica</name>
    <name type="common">Caucasian dwarf goby</name>
    <name type="synonym">Pomatoschistus caucasicus</name>
    <dbReference type="NCBI Taxonomy" id="637954"/>
    <lineage>
        <taxon>Eukaryota</taxon>
        <taxon>Metazoa</taxon>
        <taxon>Chordata</taxon>
        <taxon>Craniata</taxon>
        <taxon>Vertebrata</taxon>
        <taxon>Euteleostomi</taxon>
        <taxon>Actinopterygii</taxon>
        <taxon>Neopterygii</taxon>
        <taxon>Teleostei</taxon>
        <taxon>Neoteleostei</taxon>
        <taxon>Acanthomorphata</taxon>
        <taxon>Gobiaria</taxon>
        <taxon>Gobiiformes</taxon>
        <taxon>Gobioidei</taxon>
        <taxon>Gobiidae</taxon>
        <taxon>Gobiinae</taxon>
        <taxon>Knipowitschia</taxon>
    </lineage>
</organism>
<keyword evidence="8" id="KW-1185">Reference proteome</keyword>
<evidence type="ECO:0000256" key="1">
    <source>
        <dbReference type="ARBA" id="ARBA00004536"/>
    </source>
</evidence>
<gene>
    <name evidence="7" type="ORF">KC01_LOCUS9705</name>
</gene>
<name>A0AAV2JLT4_KNICA</name>
<evidence type="ECO:0000256" key="6">
    <source>
        <dbReference type="SAM" id="MobiDB-lite"/>
    </source>
</evidence>
<evidence type="ECO:0000313" key="8">
    <source>
        <dbReference type="Proteomes" id="UP001497482"/>
    </source>
</evidence>
<dbReference type="GO" id="GO:0005912">
    <property type="term" value="C:adherens junction"/>
    <property type="evidence" value="ECO:0007669"/>
    <property type="project" value="UniProtKB-SubCell"/>
</dbReference>
<feature type="region of interest" description="Disordered" evidence="6">
    <location>
        <begin position="163"/>
        <end position="389"/>
    </location>
</feature>
<dbReference type="EMBL" id="OZ035835">
    <property type="protein sequence ID" value="CAL1578579.1"/>
    <property type="molecule type" value="Genomic_DNA"/>
</dbReference>
<dbReference type="Proteomes" id="UP001497482">
    <property type="component" value="Chromosome 13"/>
</dbReference>
<proteinExistence type="inferred from homology"/>
<evidence type="ECO:0000313" key="7">
    <source>
        <dbReference type="EMBL" id="CAL1578579.1"/>
    </source>
</evidence>
<feature type="compositionally biased region" description="Basic and acidic residues" evidence="6">
    <location>
        <begin position="208"/>
        <end position="234"/>
    </location>
</feature>
<dbReference type="InterPro" id="IPR019359">
    <property type="entry name" value="CCDC85"/>
</dbReference>
<feature type="coiled-coil region" evidence="5">
    <location>
        <begin position="23"/>
        <end position="82"/>
    </location>
</feature>
<keyword evidence="3" id="KW-0965">Cell junction</keyword>
<reference evidence="7 8" key="1">
    <citation type="submission" date="2024-04" db="EMBL/GenBank/DDBJ databases">
        <authorList>
            <person name="Waldvogel A.-M."/>
            <person name="Schoenle A."/>
        </authorList>
    </citation>
    <scope>NUCLEOTIDE SEQUENCE [LARGE SCALE GENOMIC DNA]</scope>
</reference>
<feature type="compositionally biased region" description="Low complexity" evidence="6">
    <location>
        <begin position="163"/>
        <end position="178"/>
    </location>
</feature>
<dbReference type="PANTHER" id="PTHR13546">
    <property type="entry name" value="RE60986P"/>
    <property type="match status" value="1"/>
</dbReference>
<dbReference type="Pfam" id="PF10226">
    <property type="entry name" value="CCDC85"/>
    <property type="match status" value="1"/>
</dbReference>
<sequence>MEPGAAEEELSRFPDEELLRWGKEELVRRLRRTEAQRRAVMLEHGSLMREVNRTLQKHLTEIRSLKDVNQKLQEDNQELRDLCCFLDDDRQKGKRVSREWQRLGRLSAGIMRKEVTVYLQKLQQLETKQKEVLQENLELREVCAMLEEERAAAAAAAAGCRSSVDSQSSQSGAAPGAQRDVGDGSSTSSAGSNDGAENLHKTSSGHSTRSEDPRERGHSVCTDPEHQPHGRDYKNFGGFGRRHSSTPDYHTFPQSCRPRGGSLSDLEAPVPDRHQQRASERASERAAGRDLTDVKGKHGHICQQPGRNRSSPELSQRSPRPGRTRAVLGSPESSRRFYQQGGAVEQSKGRYGTVGSSGHHRGRQRAAGEEASPQHTLYNAAPWFGPIPG</sequence>
<comment type="subcellular location">
    <subcellularLocation>
        <location evidence="1">Cell junction</location>
        <location evidence="1">Adherens junction</location>
    </subcellularLocation>
</comment>
<feature type="compositionally biased region" description="Polar residues" evidence="6">
    <location>
        <begin position="305"/>
        <end position="318"/>
    </location>
</feature>
<feature type="compositionally biased region" description="Basic and acidic residues" evidence="6">
    <location>
        <begin position="270"/>
        <end position="296"/>
    </location>
</feature>
<keyword evidence="4 5" id="KW-0175">Coiled coil</keyword>
<feature type="coiled-coil region" evidence="5">
    <location>
        <begin position="115"/>
        <end position="149"/>
    </location>
</feature>
<dbReference type="PANTHER" id="PTHR13546:SF13">
    <property type="entry name" value="COILED-COIL DOMAIN-CONTAINING PROTEIN 85A"/>
    <property type="match status" value="1"/>
</dbReference>
<evidence type="ECO:0008006" key="9">
    <source>
        <dbReference type="Google" id="ProtNLM"/>
    </source>
</evidence>
<evidence type="ECO:0000256" key="2">
    <source>
        <dbReference type="ARBA" id="ARBA00009052"/>
    </source>
</evidence>